<keyword evidence="3" id="KW-1185">Reference proteome</keyword>
<evidence type="ECO:0000313" key="3">
    <source>
        <dbReference type="Proteomes" id="UP000075714"/>
    </source>
</evidence>
<organism evidence="2 3">
    <name type="scientific">Gonium pectorale</name>
    <name type="common">Green alga</name>
    <dbReference type="NCBI Taxonomy" id="33097"/>
    <lineage>
        <taxon>Eukaryota</taxon>
        <taxon>Viridiplantae</taxon>
        <taxon>Chlorophyta</taxon>
        <taxon>core chlorophytes</taxon>
        <taxon>Chlorophyceae</taxon>
        <taxon>CS clade</taxon>
        <taxon>Chlamydomonadales</taxon>
        <taxon>Volvocaceae</taxon>
        <taxon>Gonium</taxon>
    </lineage>
</organism>
<comment type="caution">
    <text evidence="2">The sequence shown here is derived from an EMBL/GenBank/DDBJ whole genome shotgun (WGS) entry which is preliminary data.</text>
</comment>
<dbReference type="STRING" id="33097.A0A150G188"/>
<feature type="compositionally biased region" description="Gly residues" evidence="1">
    <location>
        <begin position="65"/>
        <end position="80"/>
    </location>
</feature>
<proteinExistence type="predicted"/>
<dbReference type="Proteomes" id="UP000075714">
    <property type="component" value="Unassembled WGS sequence"/>
</dbReference>
<sequence>MERRKRESGSVDGGKAIYLVAFAAVRIATGVKFWPLVGLHLAAFALHEAFELYCRLGEYAAADEGGGGGAEAGDGGGGGVRPRLGAAPELALPSRLSSDSEDDGDVASGGHGAGGTGSGGEGAALGRQQGVGGPVGAPAGRGLDGQCCVCMASAAVVGFVHADVVHCCMCADCEGEMRRRRQLGSCLICKRPALSVTKVVAT</sequence>
<dbReference type="EMBL" id="LSYV01000086">
    <property type="protein sequence ID" value="KXZ43608.1"/>
    <property type="molecule type" value="Genomic_DNA"/>
</dbReference>
<accession>A0A150G188</accession>
<name>A0A150G188_GONPE</name>
<dbReference type="InterPro" id="IPR013083">
    <property type="entry name" value="Znf_RING/FYVE/PHD"/>
</dbReference>
<dbReference type="Gene3D" id="3.30.40.10">
    <property type="entry name" value="Zinc/RING finger domain, C3HC4 (zinc finger)"/>
    <property type="match status" value="1"/>
</dbReference>
<reference evidence="3" key="1">
    <citation type="journal article" date="2016" name="Nat. Commun.">
        <title>The Gonium pectorale genome demonstrates co-option of cell cycle regulation during the evolution of multicellularity.</title>
        <authorList>
            <person name="Hanschen E.R."/>
            <person name="Marriage T.N."/>
            <person name="Ferris P.J."/>
            <person name="Hamaji T."/>
            <person name="Toyoda A."/>
            <person name="Fujiyama A."/>
            <person name="Neme R."/>
            <person name="Noguchi H."/>
            <person name="Minakuchi Y."/>
            <person name="Suzuki M."/>
            <person name="Kawai-Toyooka H."/>
            <person name="Smith D.R."/>
            <person name="Sparks H."/>
            <person name="Anderson J."/>
            <person name="Bakaric R."/>
            <person name="Luria V."/>
            <person name="Karger A."/>
            <person name="Kirschner M.W."/>
            <person name="Durand P.M."/>
            <person name="Michod R.E."/>
            <person name="Nozaki H."/>
            <person name="Olson B.J."/>
        </authorList>
    </citation>
    <scope>NUCLEOTIDE SEQUENCE [LARGE SCALE GENOMIC DNA]</scope>
    <source>
        <strain evidence="3">NIES-2863</strain>
    </source>
</reference>
<gene>
    <name evidence="2" type="ORF">GPECTOR_85g338</name>
</gene>
<feature type="region of interest" description="Disordered" evidence="1">
    <location>
        <begin position="94"/>
        <end position="129"/>
    </location>
</feature>
<protein>
    <submittedName>
        <fullName evidence="2">Uncharacterized protein</fullName>
    </submittedName>
</protein>
<dbReference type="OrthoDB" id="550145at2759"/>
<feature type="region of interest" description="Disordered" evidence="1">
    <location>
        <begin position="65"/>
        <end position="84"/>
    </location>
</feature>
<feature type="compositionally biased region" description="Gly residues" evidence="1">
    <location>
        <begin position="107"/>
        <end position="129"/>
    </location>
</feature>
<evidence type="ECO:0000313" key="2">
    <source>
        <dbReference type="EMBL" id="KXZ43608.1"/>
    </source>
</evidence>
<dbReference type="AlphaFoldDB" id="A0A150G188"/>
<evidence type="ECO:0000256" key="1">
    <source>
        <dbReference type="SAM" id="MobiDB-lite"/>
    </source>
</evidence>